<evidence type="ECO:0000256" key="1">
    <source>
        <dbReference type="SAM" id="Coils"/>
    </source>
</evidence>
<accession>A0ABY7FIF1</accession>
<feature type="coiled-coil region" evidence="1">
    <location>
        <begin position="10"/>
        <end position="44"/>
    </location>
</feature>
<protein>
    <submittedName>
        <fullName evidence="2">Uncharacterized protein</fullName>
    </submittedName>
</protein>
<name>A0ABY7FIF1_MYAAR</name>
<evidence type="ECO:0000313" key="2">
    <source>
        <dbReference type="EMBL" id="WAR20817.1"/>
    </source>
</evidence>
<organism evidence="2 3">
    <name type="scientific">Mya arenaria</name>
    <name type="common">Soft-shell clam</name>
    <dbReference type="NCBI Taxonomy" id="6604"/>
    <lineage>
        <taxon>Eukaryota</taxon>
        <taxon>Metazoa</taxon>
        <taxon>Spiralia</taxon>
        <taxon>Lophotrochozoa</taxon>
        <taxon>Mollusca</taxon>
        <taxon>Bivalvia</taxon>
        <taxon>Autobranchia</taxon>
        <taxon>Heteroconchia</taxon>
        <taxon>Euheterodonta</taxon>
        <taxon>Imparidentia</taxon>
        <taxon>Neoheterodontei</taxon>
        <taxon>Myida</taxon>
        <taxon>Myoidea</taxon>
        <taxon>Myidae</taxon>
        <taxon>Mya</taxon>
    </lineage>
</organism>
<sequence length="159" mass="18695">MDFLEQCDTDRRAEEEERRLQKQRQEILNRLEILQQKNQQLTKEVFASPDCADLDHDIHQLRDILEIYRFTGEEDDIQGFVNTISSFLYSYTQRCEGLKHARREFADFISEEPEVDLPVTYVRLSVRVDEYSPAAHVTLQYTLDSHLPSTVEVDLVGDQ</sequence>
<keyword evidence="3" id="KW-1185">Reference proteome</keyword>
<keyword evidence="1" id="KW-0175">Coiled coil</keyword>
<proteinExistence type="predicted"/>
<reference evidence="2" key="1">
    <citation type="submission" date="2022-11" db="EMBL/GenBank/DDBJ databases">
        <title>Centuries of genome instability and evolution in soft-shell clam transmissible cancer (bioRxiv).</title>
        <authorList>
            <person name="Hart S.F.M."/>
            <person name="Yonemitsu M.A."/>
            <person name="Giersch R.M."/>
            <person name="Beal B.F."/>
            <person name="Arriagada G."/>
            <person name="Davis B.W."/>
            <person name="Ostrander E.A."/>
            <person name="Goff S.P."/>
            <person name="Metzger M.J."/>
        </authorList>
    </citation>
    <scope>NUCLEOTIDE SEQUENCE</scope>
    <source>
        <strain evidence="2">MELC-2E11</strain>
        <tissue evidence="2">Siphon/mantle</tissue>
    </source>
</reference>
<gene>
    <name evidence="2" type="ORF">MAR_014791</name>
</gene>
<evidence type="ECO:0000313" key="3">
    <source>
        <dbReference type="Proteomes" id="UP001164746"/>
    </source>
</evidence>
<dbReference type="Proteomes" id="UP001164746">
    <property type="component" value="Chromosome 12"/>
</dbReference>
<dbReference type="EMBL" id="CP111023">
    <property type="protein sequence ID" value="WAR20817.1"/>
    <property type="molecule type" value="Genomic_DNA"/>
</dbReference>